<evidence type="ECO:0000313" key="1">
    <source>
        <dbReference type="EMBL" id="BFH72981.1"/>
    </source>
</evidence>
<dbReference type="EMBL" id="AP031322">
    <property type="protein sequence ID" value="BFH72981.1"/>
    <property type="molecule type" value="Genomic_DNA"/>
</dbReference>
<proteinExistence type="predicted"/>
<dbReference type="GeneID" id="92353854"/>
<accession>A0AAT9GQR7</accession>
<dbReference type="KEGG" id="sjv:SJAV_09250"/>
<dbReference type="RefSeq" id="WP_369611165.1">
    <property type="nucleotide sequence ID" value="NZ_AP031322.1"/>
</dbReference>
<gene>
    <name evidence="1" type="ORF">SJAV_09250</name>
</gene>
<dbReference type="AlphaFoldDB" id="A0AAT9GQR7"/>
<reference evidence="1" key="1">
    <citation type="submission" date="2024-03" db="EMBL/GenBank/DDBJ databases">
        <title>Complete genome sequence of Sulfurisphaera javensis strain KD-1.</title>
        <authorList>
            <person name="Sakai H."/>
            <person name="Nur N."/>
            <person name="Suwanto A."/>
            <person name="Kurosawa N."/>
        </authorList>
    </citation>
    <scope>NUCLEOTIDE SEQUENCE</scope>
    <source>
        <strain evidence="1">KD-1</strain>
    </source>
</reference>
<sequence length="135" mass="15909">MSQFYVRETISEKKPKLHFYSQTGSSYVKVFSARLGLSDLKLFLEKVNFPHKVTKKSVYTDDETLFKMMVVYVGSLQNVRKKVLYTVLVNVVSSFDNFTLHFWYSEFTSRYMKTNSMVSTYRVGRALRDLYVKGY</sequence>
<protein>
    <submittedName>
        <fullName evidence="1">Uncharacterized protein</fullName>
    </submittedName>
</protein>
<name>A0AAT9GQR7_9CREN</name>
<organism evidence="1">
    <name type="scientific">Sulfurisphaera javensis</name>
    <dbReference type="NCBI Taxonomy" id="2049879"/>
    <lineage>
        <taxon>Archaea</taxon>
        <taxon>Thermoproteota</taxon>
        <taxon>Thermoprotei</taxon>
        <taxon>Sulfolobales</taxon>
        <taxon>Sulfolobaceae</taxon>
        <taxon>Sulfurisphaera</taxon>
    </lineage>
</organism>